<keyword evidence="8" id="KW-1185">Reference proteome</keyword>
<dbReference type="SUPFAM" id="SSF48576">
    <property type="entry name" value="Terpenoid synthases"/>
    <property type="match status" value="1"/>
</dbReference>
<name>A0AAD3S1V3_NEPGR</name>
<dbReference type="SFLD" id="SFLDG01014">
    <property type="entry name" value="Terpene_Cyclase_Like_1_N-term"/>
    <property type="match status" value="1"/>
</dbReference>
<evidence type="ECO:0000256" key="1">
    <source>
        <dbReference type="ARBA" id="ARBA00001946"/>
    </source>
</evidence>
<evidence type="ECO:0000256" key="2">
    <source>
        <dbReference type="ARBA" id="ARBA00022723"/>
    </source>
</evidence>
<dbReference type="Pfam" id="PF03936">
    <property type="entry name" value="Terpene_synth_C"/>
    <property type="match status" value="1"/>
</dbReference>
<evidence type="ECO:0000256" key="4">
    <source>
        <dbReference type="ARBA" id="ARBA00023239"/>
    </source>
</evidence>
<dbReference type="InterPro" id="IPR008949">
    <property type="entry name" value="Isoprenoid_synthase_dom_sf"/>
</dbReference>
<feature type="domain" description="Terpene synthase metal-binding" evidence="6">
    <location>
        <begin position="497"/>
        <end position="732"/>
    </location>
</feature>
<dbReference type="GO" id="GO:0010333">
    <property type="term" value="F:terpene synthase activity"/>
    <property type="evidence" value="ECO:0007669"/>
    <property type="project" value="InterPro"/>
</dbReference>
<feature type="domain" description="Terpene synthase N-terminal" evidence="5">
    <location>
        <begin position="224"/>
        <end position="407"/>
    </location>
</feature>
<dbReference type="Gene3D" id="1.50.10.130">
    <property type="entry name" value="Terpene synthase, N-terminal domain"/>
    <property type="match status" value="1"/>
</dbReference>
<evidence type="ECO:0000313" key="8">
    <source>
        <dbReference type="Proteomes" id="UP001279734"/>
    </source>
</evidence>
<dbReference type="InterPro" id="IPR044814">
    <property type="entry name" value="Terpene_cyclase_plant_C1"/>
</dbReference>
<comment type="cofactor">
    <cofactor evidence="1">
        <name>Mg(2+)</name>
        <dbReference type="ChEBI" id="CHEBI:18420"/>
    </cofactor>
</comment>
<dbReference type="InterPro" id="IPR001906">
    <property type="entry name" value="Terpene_synth_N"/>
</dbReference>
<protein>
    <submittedName>
        <fullName evidence="7">Uncharacterized protein</fullName>
    </submittedName>
</protein>
<dbReference type="EMBL" id="BSYO01000004">
    <property type="protein sequence ID" value="GMH02876.1"/>
    <property type="molecule type" value="Genomic_DNA"/>
</dbReference>
<dbReference type="Proteomes" id="UP001279734">
    <property type="component" value="Unassembled WGS sequence"/>
</dbReference>
<dbReference type="Pfam" id="PF01397">
    <property type="entry name" value="Terpene_synth"/>
    <property type="match status" value="1"/>
</dbReference>
<sequence>MSLSLPLSTLLLRSSQLRCSCPSLSASRQTESRIAAGPNCSILVFEDSKETIKKLFDKVELSVSAYDTAWVAMVPSPNSPGRPCFPGSINWILENQQRDGSWGLPDRHPLLIKDSLMSTLACVLALRRWCVGEGQMTKGLDFIGSSFASALDEKQQSPIGFDIIFPAMIVDAIKMDINFHLAQEDIEAILHKKDLELKRVHGKSSVARNFYLAYVSEGLGKLQDWDMVMAYQRKNGSLLNSPSTTAAALSHLENSGCHDYLSSVLQQFGNAVPTVCPIDIYAKLSIVDTLQRLGVYRHFTENISSVLDETFRLWIEGHEDIFSDTATCAMAFRLLFGHGYNVSSEPLAVHCEQDCCFDRFGGHLKDIVDALEIFRASELIIHSNESFLEKQNLWSRHFLKQQLSNFSMGADGFSTYVIREVDDALKNPYHANLDHLANRRYMEHYNLDNSSILKTSFCFTNFSKEHFLKLAVEDFNYCQSVHLQELKQLKCWLIENRLDQLAFCRQRLGYCYFSAAATIFSPELADVRMSWTKNGVLTTVIDDFFDIGGSSEEQLNLISLVEQWDIKNAIDCSSEEVHIIFSALRRTICEIGDKACACQDFSVTGHIVETWLSLMKSMWIEAEMSRNKSVPTMEEYMKNAYISFALGPIVLPALYFLGPKLSEKMITSIEYHNLFELVSTCGRLLNDIRGFEREAKEGKLNALSLHLHHSNGALSEEEAIRHIERVVVGKRRELLRLVLQDEESVVPRACKDLFWKMSKVLHLLYKEDDGFTSQRLDGVVKTLLHDPVALN</sequence>
<dbReference type="InterPro" id="IPR050148">
    <property type="entry name" value="Terpene_synthase-like"/>
</dbReference>
<dbReference type="AlphaFoldDB" id="A0AAD3S1V3"/>
<dbReference type="FunFam" id="1.50.10.130:FF:000002">
    <property type="entry name" value="Ent-copalyl diphosphate synthase, chloroplastic"/>
    <property type="match status" value="1"/>
</dbReference>
<dbReference type="GO" id="GO:0000287">
    <property type="term" value="F:magnesium ion binding"/>
    <property type="evidence" value="ECO:0007669"/>
    <property type="project" value="InterPro"/>
</dbReference>
<evidence type="ECO:0000259" key="5">
    <source>
        <dbReference type="Pfam" id="PF01397"/>
    </source>
</evidence>
<dbReference type="GO" id="GO:0009507">
    <property type="term" value="C:chloroplast"/>
    <property type="evidence" value="ECO:0007669"/>
    <property type="project" value="TreeGrafter"/>
</dbReference>
<dbReference type="Gene3D" id="1.10.600.10">
    <property type="entry name" value="Farnesyl Diphosphate Synthase"/>
    <property type="match status" value="1"/>
</dbReference>
<dbReference type="CDD" id="cd00684">
    <property type="entry name" value="Terpene_cyclase_plant_C1"/>
    <property type="match status" value="1"/>
</dbReference>
<dbReference type="GO" id="GO:0009686">
    <property type="term" value="P:gibberellin biosynthetic process"/>
    <property type="evidence" value="ECO:0007669"/>
    <property type="project" value="TreeGrafter"/>
</dbReference>
<dbReference type="FunFam" id="1.10.600.10:FF:000005">
    <property type="entry name" value="Ent-kaur-16-ene synthase, chloroplastic"/>
    <property type="match status" value="1"/>
</dbReference>
<reference evidence="7" key="1">
    <citation type="submission" date="2023-05" db="EMBL/GenBank/DDBJ databases">
        <title>Nepenthes gracilis genome sequencing.</title>
        <authorList>
            <person name="Fukushima K."/>
        </authorList>
    </citation>
    <scope>NUCLEOTIDE SEQUENCE</scope>
    <source>
        <strain evidence="7">SING2019-196</strain>
    </source>
</reference>
<keyword evidence="2" id="KW-0479">Metal-binding</keyword>
<organism evidence="7 8">
    <name type="scientific">Nepenthes gracilis</name>
    <name type="common">Slender pitcher plant</name>
    <dbReference type="NCBI Taxonomy" id="150966"/>
    <lineage>
        <taxon>Eukaryota</taxon>
        <taxon>Viridiplantae</taxon>
        <taxon>Streptophyta</taxon>
        <taxon>Embryophyta</taxon>
        <taxon>Tracheophyta</taxon>
        <taxon>Spermatophyta</taxon>
        <taxon>Magnoliopsida</taxon>
        <taxon>eudicotyledons</taxon>
        <taxon>Gunneridae</taxon>
        <taxon>Pentapetalae</taxon>
        <taxon>Caryophyllales</taxon>
        <taxon>Nepenthaceae</taxon>
        <taxon>Nepenthes</taxon>
    </lineage>
</organism>
<evidence type="ECO:0000313" key="7">
    <source>
        <dbReference type="EMBL" id="GMH02876.1"/>
    </source>
</evidence>
<dbReference type="PANTHER" id="PTHR31739">
    <property type="entry name" value="ENT-COPALYL DIPHOSPHATE SYNTHASE, CHLOROPLASTIC"/>
    <property type="match status" value="1"/>
</dbReference>
<comment type="caution">
    <text evidence="7">The sequence shown here is derived from an EMBL/GenBank/DDBJ whole genome shotgun (WGS) entry which is preliminary data.</text>
</comment>
<evidence type="ECO:0000259" key="6">
    <source>
        <dbReference type="Pfam" id="PF03936"/>
    </source>
</evidence>
<dbReference type="InterPro" id="IPR008930">
    <property type="entry name" value="Terpenoid_cyclase/PrenylTrfase"/>
</dbReference>
<dbReference type="SUPFAM" id="SSF48239">
    <property type="entry name" value="Terpenoid cyclases/Protein prenyltransferases"/>
    <property type="match status" value="2"/>
</dbReference>
<accession>A0AAD3S1V3</accession>
<gene>
    <name evidence="7" type="ORF">Nepgr_004715</name>
</gene>
<dbReference type="PANTHER" id="PTHR31739:SF3">
    <property type="entry name" value="ENT-KAUR-16-ENE SYNTHASE, CHLOROPLASTIC"/>
    <property type="match status" value="1"/>
</dbReference>
<dbReference type="InterPro" id="IPR036965">
    <property type="entry name" value="Terpene_synth_N_sf"/>
</dbReference>
<keyword evidence="3" id="KW-0460">Magnesium</keyword>
<dbReference type="InterPro" id="IPR005630">
    <property type="entry name" value="Terpene_synthase_metal-bd"/>
</dbReference>
<evidence type="ECO:0000256" key="3">
    <source>
        <dbReference type="ARBA" id="ARBA00022842"/>
    </source>
</evidence>
<dbReference type="FunFam" id="1.50.10.160:FF:000002">
    <property type="entry name" value="cis-abienol synthase, chloroplastic"/>
    <property type="match status" value="1"/>
</dbReference>
<keyword evidence="4" id="KW-0456">Lyase</keyword>
<proteinExistence type="predicted"/>
<dbReference type="Gene3D" id="1.50.10.160">
    <property type="match status" value="1"/>
</dbReference>